<dbReference type="InterPro" id="IPR016181">
    <property type="entry name" value="Acyl_CoA_acyltransferase"/>
</dbReference>
<dbReference type="GO" id="GO:0016740">
    <property type="term" value="F:transferase activity"/>
    <property type="evidence" value="ECO:0007669"/>
    <property type="project" value="UniProtKB-KW"/>
</dbReference>
<reference key="1">
    <citation type="submission" date="2010-11" db="EMBL/GenBank/DDBJ databases">
        <title>The complete genome of Leadbetterella byssophila DSM 17132.</title>
        <authorList>
            <consortium name="US DOE Joint Genome Institute (JGI-PGF)"/>
            <person name="Lucas S."/>
            <person name="Copeland A."/>
            <person name="Lapidus A."/>
            <person name="Glavina del Rio T."/>
            <person name="Dalin E."/>
            <person name="Tice H."/>
            <person name="Bruce D."/>
            <person name="Goodwin L."/>
            <person name="Pitluck S."/>
            <person name="Kyrpides N."/>
            <person name="Mavromatis K."/>
            <person name="Ivanova N."/>
            <person name="Teshima H."/>
            <person name="Brettin T."/>
            <person name="Detter J.C."/>
            <person name="Han C."/>
            <person name="Tapia R."/>
            <person name="Land M."/>
            <person name="Hauser L."/>
            <person name="Markowitz V."/>
            <person name="Cheng J.-F."/>
            <person name="Hugenholtz P."/>
            <person name="Woyke T."/>
            <person name="Wu D."/>
            <person name="Tindall B."/>
            <person name="Pomrenke H.G."/>
            <person name="Brambilla E."/>
            <person name="Klenk H.-P."/>
            <person name="Eisen J.A."/>
        </authorList>
    </citation>
    <scope>NUCLEOTIDE SEQUENCE [LARGE SCALE GENOMIC DNA]</scope>
    <source>
        <strain>DSM 17132</strain>
    </source>
</reference>
<dbReference type="Pfam" id="PF13480">
    <property type="entry name" value="Acetyltransf_6"/>
    <property type="match status" value="1"/>
</dbReference>
<evidence type="ECO:0000313" key="2">
    <source>
        <dbReference type="EMBL" id="ADQ17733.1"/>
    </source>
</evidence>
<protein>
    <submittedName>
        <fullName evidence="2">Arginine-tRNA-protein transferase domain protein</fullName>
    </submittedName>
</protein>
<proteinExistence type="predicted"/>
<evidence type="ECO:0000313" key="3">
    <source>
        <dbReference type="Proteomes" id="UP000007435"/>
    </source>
</evidence>
<dbReference type="CDD" id="cd04301">
    <property type="entry name" value="NAT_SF"/>
    <property type="match status" value="1"/>
</dbReference>
<feature type="domain" description="BioF2-like acetyltransferase" evidence="1">
    <location>
        <begin position="131"/>
        <end position="200"/>
    </location>
</feature>
<dbReference type="Gene3D" id="3.40.630.30">
    <property type="match status" value="1"/>
</dbReference>
<dbReference type="Proteomes" id="UP000007435">
    <property type="component" value="Chromosome"/>
</dbReference>
<name>E4RT25_LEAB4</name>
<dbReference type="HOGENOM" id="CLU_1076603_0_0_10"/>
<organism evidence="2 3">
    <name type="scientific">Leadbetterella byssophila (strain DSM 17132 / JCM 16389 / KACC 11308 / NBRC 106382 / 4M15)</name>
    <dbReference type="NCBI Taxonomy" id="649349"/>
    <lineage>
        <taxon>Bacteria</taxon>
        <taxon>Pseudomonadati</taxon>
        <taxon>Bacteroidota</taxon>
        <taxon>Cytophagia</taxon>
        <taxon>Cytophagales</taxon>
        <taxon>Leadbetterellaceae</taxon>
        <taxon>Leadbetterella</taxon>
    </lineage>
</organism>
<dbReference type="EMBL" id="CP002305">
    <property type="protein sequence ID" value="ADQ17733.1"/>
    <property type="molecule type" value="Genomic_DNA"/>
</dbReference>
<dbReference type="RefSeq" id="WP_013408779.1">
    <property type="nucleotide sequence ID" value="NC_014655.1"/>
</dbReference>
<reference evidence="2 3" key="2">
    <citation type="journal article" date="2011" name="Stand. Genomic Sci.">
        <title>Complete genome sequence of Leadbetterella byssophila type strain (4M15).</title>
        <authorList>
            <person name="Abt B."/>
            <person name="Teshima H."/>
            <person name="Lucas S."/>
            <person name="Lapidus A."/>
            <person name="Del Rio T.G."/>
            <person name="Nolan M."/>
            <person name="Tice H."/>
            <person name="Cheng J.F."/>
            <person name="Pitluck S."/>
            <person name="Liolios K."/>
            <person name="Pagani I."/>
            <person name="Ivanova N."/>
            <person name="Mavromatis K."/>
            <person name="Pati A."/>
            <person name="Tapia R."/>
            <person name="Han C."/>
            <person name="Goodwin L."/>
            <person name="Chen A."/>
            <person name="Palaniappan K."/>
            <person name="Land M."/>
            <person name="Hauser L."/>
            <person name="Chang Y.J."/>
            <person name="Jeffries C.D."/>
            <person name="Rohde M."/>
            <person name="Goker M."/>
            <person name="Tindall B.J."/>
            <person name="Detter J.C."/>
            <person name="Woyke T."/>
            <person name="Bristow J."/>
            <person name="Eisen J.A."/>
            <person name="Markowitz V."/>
            <person name="Hugenholtz P."/>
            <person name="Klenk H.P."/>
            <person name="Kyrpides N.C."/>
        </authorList>
    </citation>
    <scope>NUCLEOTIDE SEQUENCE [LARGE SCALE GENOMIC DNA]</scope>
    <source>
        <strain evidence="3">DSM 17132 / JCM 16389 / KACC 11308 / NBRC 106382 / 4M15</strain>
    </source>
</reference>
<dbReference type="STRING" id="649349.Lbys_2037"/>
<sequence>MKIFLSENNVDYNTYTFSYALYALKESQDEISELYDKGFLPYTGNPDMEKEVYYFARSLRVNLEKFDDTSENRRVNRMVEPLGIEVSVTPKASFPTESPEFLNFCENYINERIGEDHMSMERWKYILSRETGSHLFEFRTPEKVVGYVLAALNEDMVHYWFAFFDTEYMRTHSLGKWMMWRVIRWAKDNGLKHAYLGTAYKPAALYKIRDHKGLEFWDGTKWNEDVKILKEWCQTDLEPKSADRFKLIENPDEYLEKL</sequence>
<evidence type="ECO:0000259" key="1">
    <source>
        <dbReference type="Pfam" id="PF13480"/>
    </source>
</evidence>
<dbReference type="AlphaFoldDB" id="E4RT25"/>
<dbReference type="eggNOG" id="COG2935">
    <property type="taxonomic scope" value="Bacteria"/>
</dbReference>
<dbReference type="OrthoDB" id="5182302at2"/>
<gene>
    <name evidence="2" type="ordered locus">Lbys_2037</name>
</gene>
<keyword evidence="2" id="KW-0808">Transferase</keyword>
<keyword evidence="3" id="KW-1185">Reference proteome</keyword>
<dbReference type="KEGG" id="lby:Lbys_2037"/>
<dbReference type="SUPFAM" id="SSF55729">
    <property type="entry name" value="Acyl-CoA N-acyltransferases (Nat)"/>
    <property type="match status" value="1"/>
</dbReference>
<accession>E4RT25</accession>
<dbReference type="InterPro" id="IPR038740">
    <property type="entry name" value="BioF2-like_GNAT_dom"/>
</dbReference>